<name>A0A098S7E2_9BACT</name>
<dbReference type="OrthoDB" id="1524003at2"/>
<comment type="caution">
    <text evidence="4">The sequence shown here is derived from an EMBL/GenBank/DDBJ whole genome shotgun (WGS) entry which is preliminary data.</text>
</comment>
<evidence type="ECO:0000313" key="5">
    <source>
        <dbReference type="Proteomes" id="UP000029736"/>
    </source>
</evidence>
<dbReference type="Pfam" id="PF13517">
    <property type="entry name" value="FG-GAP_3"/>
    <property type="match status" value="4"/>
</dbReference>
<dbReference type="STRING" id="1524460.IX84_18480"/>
<feature type="signal peptide" evidence="2">
    <location>
        <begin position="1"/>
        <end position="29"/>
    </location>
</feature>
<evidence type="ECO:0000256" key="1">
    <source>
        <dbReference type="ARBA" id="ARBA00022729"/>
    </source>
</evidence>
<reference evidence="4 5" key="1">
    <citation type="journal article" date="2014" name="Int. J. Syst. Evol. Microbiol.">
        <title>Phaeodactylibacter xiamenensis gen. nov., sp. nov., a member of the family Saprospiraceae isolated from the marine alga Phaeodactylum tricornutum.</title>
        <authorList>
            <person name="Chen Z.Jr."/>
            <person name="Lei X."/>
            <person name="Lai Q."/>
            <person name="Li Y."/>
            <person name="Zhang B."/>
            <person name="Zhang J."/>
            <person name="Zhang H."/>
            <person name="Yang L."/>
            <person name="Zheng W."/>
            <person name="Tian Y."/>
            <person name="Yu Z."/>
            <person name="Xu H.Jr."/>
            <person name="Zheng T."/>
        </authorList>
    </citation>
    <scope>NUCLEOTIDE SEQUENCE [LARGE SCALE GENOMIC DNA]</scope>
    <source>
        <strain evidence="4 5">KD52</strain>
    </source>
</reference>
<accession>A0A098S7E2</accession>
<feature type="domain" description="DUF7619" evidence="3">
    <location>
        <begin position="1100"/>
        <end position="1234"/>
    </location>
</feature>
<dbReference type="Proteomes" id="UP000029736">
    <property type="component" value="Unassembled WGS sequence"/>
</dbReference>
<evidence type="ECO:0000259" key="3">
    <source>
        <dbReference type="Pfam" id="PF24595"/>
    </source>
</evidence>
<dbReference type="PANTHER" id="PTHR44103">
    <property type="entry name" value="PROPROTEIN CONVERTASE P"/>
    <property type="match status" value="1"/>
</dbReference>
<proteinExistence type="predicted"/>
<keyword evidence="1 2" id="KW-0732">Signal</keyword>
<protein>
    <recommendedName>
        <fullName evidence="3">DUF7619 domain-containing protein</fullName>
    </recommendedName>
</protein>
<dbReference type="InterPro" id="IPR047589">
    <property type="entry name" value="DUF11_rpt"/>
</dbReference>
<dbReference type="Pfam" id="PF24595">
    <property type="entry name" value="DUF7619"/>
    <property type="match status" value="1"/>
</dbReference>
<dbReference type="NCBIfam" id="TIGR01451">
    <property type="entry name" value="B_ant_repeat"/>
    <property type="match status" value="1"/>
</dbReference>
<keyword evidence="5" id="KW-1185">Reference proteome</keyword>
<dbReference type="PANTHER" id="PTHR44103:SF1">
    <property type="entry name" value="PROPROTEIN CONVERTASE P"/>
    <property type="match status" value="1"/>
</dbReference>
<evidence type="ECO:0000256" key="2">
    <source>
        <dbReference type="SAM" id="SignalP"/>
    </source>
</evidence>
<dbReference type="InterPro" id="IPR028994">
    <property type="entry name" value="Integrin_alpha_N"/>
</dbReference>
<dbReference type="SUPFAM" id="SSF69318">
    <property type="entry name" value="Integrin alpha N-terminal domain"/>
    <property type="match status" value="2"/>
</dbReference>
<dbReference type="EMBL" id="JPOS01000039">
    <property type="protein sequence ID" value="KGE87012.1"/>
    <property type="molecule type" value="Genomic_DNA"/>
</dbReference>
<dbReference type="InterPro" id="IPR013517">
    <property type="entry name" value="FG-GAP"/>
</dbReference>
<dbReference type="Gene3D" id="2.130.10.130">
    <property type="entry name" value="Integrin alpha, N-terminal"/>
    <property type="match status" value="1"/>
</dbReference>
<gene>
    <name evidence="4" type="ORF">IX84_18480</name>
</gene>
<evidence type="ECO:0000313" key="4">
    <source>
        <dbReference type="EMBL" id="KGE87012.1"/>
    </source>
</evidence>
<sequence>MKKNIMMVRYTKRALLSLLGGMICWNLHAQLERENVQVIMDRFDLMVVKTGDMDGDGDEDVVATCNGWDGHIAVFENLDGQGHLSWPRLYGDSAWAVSRNFQGEFELADMDQDGDLDVVDAYRARETVPYWANDGLGHLQPGSNEPYHHGPVKPYERLKVGDIDGDGWPDVVIGLDADVVWVNLSAGNGQAFVPQLVYSDVVHHPSLVDMELADVDQDGDLDILMLENYHTSESTELTLHVLEWTGEAYSALYRSFLESEPDKHAWFDCDMSVVDVTGNGFPDAVYSHTGHGAYDRAYTAYLQLATWGEAQIFWQSGETSGMIAHTMADADQDGDTDLIAYQQNLGYVWMERMPNGQLGFTNNLIDGTPTGVKLVSADLNGDGIADLLTYGDDNDLLSGSVPIFWRTGSLNSQASPALLNRTTSFLRDILPWDWDSDGQTDLMFCDDTGIAWLRNEGAGQNFETPVSLWDAPAGLGFFEFAAFDGDDLPDGVGTFSSGAVNWLPVIWNSSTGDTLSFPQFELRQGHHFDVADADGDGDQDIVLLTRESGVVLLWNEWSNGGSLTPQVVLPGQFGAAYAYSGILMDDLDQDEDADLVLRLNDGTFFALQEGASGQFSDLQEIGGMFGVDHLFAGDYDMDGRQDLRGRYVIQGIQGVLGMVSYDTVQQAFTPALERGYAGNTYIITEERLNTDSLPDYVTGEGFSFNVGATGFISTPFLPSPFDHYLPPALYQNACRADLNGDGTPELITGSQEIMAYQPNFSSQQLVQGQMVWDTALTCTFSTDWPGLPDGQLLLEGQDGPQQVFTPTATGYYVGYLPNDTTAYTLAPVLPNDYWQACPADTMLQGTGPHEVNFAVSPTVSCPLMELDMALSPVRQCFHSNIVLHYDNAGTISADSVVIQLFFDSRMTPVSASVPWSMQTDTSLTFELGTIEVEAEGEVVVQMEPNCEQLILGEVLCYQARISPDTLCAPGLTDWEGGNLRATYRCEQDSLKWKIENTGFGPVSIPVPYELNIVNDDIVLLQSGGLEVLPGESILLAAPADSTAYLLEAAQPEGHPSPEPIRLLAQGCLAPLDTGLVTAFPNDNGSVFEAEQCRPVIGAYDPNVKEAYPRGFGPDHLIPAEQELQYTIHFQNVGTDMARNVTIRDTLPAELDLSTFRAEGGSHEHQWHLLPDRILVVEYPEILLPDSTSNEPESHGVFAFSIQPLAGILPAALIENRVGIYFDFNPPVITNTVTHQIEKPVLVSVVYASLCPGAVYLGQALYADTILEERFVAPLRDSVVWHHVDVLTLQDTTVVEVGLAEAGWWEGVLVQGDTAVTETYLSHAGCDSLVRYEISILTGLSESVGIGGWSLAPNPARSFCTLSGPAVPAVVRILTAQGQCLQTLTVVRSDRERQLPLQVLPQGFYWVEVRHKEEVVRLPLVVLRE</sequence>
<organism evidence="4 5">
    <name type="scientific">Phaeodactylibacter xiamenensis</name>
    <dbReference type="NCBI Taxonomy" id="1524460"/>
    <lineage>
        <taxon>Bacteria</taxon>
        <taxon>Pseudomonadati</taxon>
        <taxon>Bacteroidota</taxon>
        <taxon>Saprospiria</taxon>
        <taxon>Saprospirales</taxon>
        <taxon>Haliscomenobacteraceae</taxon>
        <taxon>Phaeodactylibacter</taxon>
    </lineage>
</organism>
<dbReference type="RefSeq" id="WP_044223650.1">
    <property type="nucleotide sequence ID" value="NZ_JBKAGJ010000008.1"/>
</dbReference>
<feature type="chain" id="PRO_5001947725" description="DUF7619 domain-containing protein" evidence="2">
    <location>
        <begin position="30"/>
        <end position="1424"/>
    </location>
</feature>
<dbReference type="InterPro" id="IPR055353">
    <property type="entry name" value="DUF7619"/>
</dbReference>